<feature type="region of interest" description="Disordered" evidence="1">
    <location>
        <begin position="58"/>
        <end position="78"/>
    </location>
</feature>
<evidence type="ECO:0000256" key="1">
    <source>
        <dbReference type="SAM" id="MobiDB-lite"/>
    </source>
</evidence>
<keyword evidence="3" id="KW-1185">Reference proteome</keyword>
<dbReference type="Gene3D" id="2.20.25.10">
    <property type="match status" value="1"/>
</dbReference>
<dbReference type="Pfam" id="PF03966">
    <property type="entry name" value="Trm112p"/>
    <property type="match status" value="1"/>
</dbReference>
<dbReference type="EMBL" id="CP014859">
    <property type="protein sequence ID" value="AOS65450.1"/>
    <property type="molecule type" value="Genomic_DNA"/>
</dbReference>
<evidence type="ECO:0000313" key="3">
    <source>
        <dbReference type="Proteomes" id="UP000095210"/>
    </source>
</evidence>
<name>A0AAC9HVW2_9PSEU</name>
<dbReference type="SUPFAM" id="SSF158997">
    <property type="entry name" value="Trm112p-like"/>
    <property type="match status" value="1"/>
</dbReference>
<dbReference type="InterPro" id="IPR005651">
    <property type="entry name" value="Trm112-like"/>
</dbReference>
<evidence type="ECO:0000313" key="2">
    <source>
        <dbReference type="EMBL" id="AOS65450.1"/>
    </source>
</evidence>
<dbReference type="RefSeq" id="WP_069852059.1">
    <property type="nucleotide sequence ID" value="NZ_CP014859.1"/>
</dbReference>
<proteinExistence type="predicted"/>
<dbReference type="KEGG" id="ahm:TL08_23350"/>
<dbReference type="Proteomes" id="UP000095210">
    <property type="component" value="Chromosome"/>
</dbReference>
<accession>A0AAC9HVW2</accession>
<reference evidence="3" key="1">
    <citation type="submission" date="2016-03" db="EMBL/GenBank/DDBJ databases">
        <title>Complete genome sequence of the type strain Actinoalloteichus hymeniacidonis DSM 45092.</title>
        <authorList>
            <person name="Schaffert L."/>
            <person name="Albersmeier A."/>
            <person name="Winkler A."/>
            <person name="Kalinowski J."/>
            <person name="Zotchev S."/>
            <person name="Ruckert C."/>
        </authorList>
    </citation>
    <scope>NUCLEOTIDE SEQUENCE [LARGE SCALE GENOMIC DNA]</scope>
    <source>
        <strain evidence="3">HPA177(T) (DSM 45092(T))</strain>
    </source>
</reference>
<protein>
    <submittedName>
        <fullName evidence="2">Uncharacterized protein</fullName>
    </submittedName>
</protein>
<sequence>MSLTLDSRLLEVLACPCPEHGKLLVGTPQDSEAEFLTCTSCDRRFPVQDGIPVLLLDEAIPGPGTPPPASSPEVSTSR</sequence>
<gene>
    <name evidence="2" type="ORF">TL08_23350</name>
</gene>
<organism evidence="2 3">
    <name type="scientific">Actinoalloteichus hymeniacidonis</name>
    <dbReference type="NCBI Taxonomy" id="340345"/>
    <lineage>
        <taxon>Bacteria</taxon>
        <taxon>Bacillati</taxon>
        <taxon>Actinomycetota</taxon>
        <taxon>Actinomycetes</taxon>
        <taxon>Pseudonocardiales</taxon>
        <taxon>Pseudonocardiaceae</taxon>
        <taxon>Actinoalloteichus</taxon>
    </lineage>
</organism>
<dbReference type="AlphaFoldDB" id="A0AAC9HVW2"/>